<dbReference type="AlphaFoldDB" id="A0A939MN42"/>
<comment type="caution">
    <text evidence="3">The sequence shown here is derived from an EMBL/GenBank/DDBJ whole genome shotgun (WGS) entry which is preliminary data.</text>
</comment>
<sequence length="974" mass="101979">MIAGSFALGTQPAHAGSEGVGYWSGGAFLGAYNTDVDGRQAYCADLDAAAPYGSTSGPERITSLDSLSRQQLAELNYVLDRWGQSGDPNITAAVALHVWSVTSAGTYNSHGMSGDDYYVARAPASERGTILANLATIRQEAAIYAVTDPSLSLSLDMADQYAGTLTVATHPAGLTGTATLSDAVFADGSSSRTIGAGAHPITGTPADGVPSYQIGASMSIDAAGYGAALDLYVTPGGGKQRLIAAVSGSSTGLSASAESPVIELDFQPEITTQVASRFVAEGDAFVDGLTVSVSKRTWIHLDGAPVEVTATGTLYGPFDEHPAEADTPPAGAPIAGSETVTLTGAGSYTSSGSIIAPESGFYTWVWAIDKDAHGDHAKYLTDSFTDRFGQVTETSVVPFQPVAVSEADQRLAVPGDALTDTITVSSSNGAWLKKDGAPIPVVFEGTAYQVPGTLPPTQNAEIDAAAVPLGTVTVTADGPGVYTSPSVVAPSGGFVTWVWEVKKSSQPEWVRDYLASDWQDGYGIAVETTSVRWPITMTSLMREYNVHPGGRAFDVVTVSGFPANHGDFAGDGYWGADVDELRHTVYGPFATDTMLTDDLDLTTAPVLAELTTPARNGVYKLGYTDEDQIVPTEPGFYVLVTRFAGDDRVQPYQSSPADVLERFYVPPTGTEVPVSVITQATPEAFVGEPFSDTALVQGTKIPVGAYLVFRAYGPHPADAGAVCEVPFYESDEIPVTQAGIYGSGTTSVDAAGNVYWIETLYDSDGEIVAAGECGAPGETTVVKEQPEELIVKTNAVPTVTLGDPAHDVATVTGTVPDGARLMFEAYRQDGDTATCTPEELVFTSTVIELDGPGEYRSDEVIFDRTGVYYWVETVTNADGTILHRGICGAPDETTTVAESPDEPGKPGTPGELAHTGGGDWWPLGLAGGLIAAATGGVLLFGRRLAIARERNGQVREEDMGFEEFKAQFEGAKED</sequence>
<evidence type="ECO:0008006" key="5">
    <source>
        <dbReference type="Google" id="ProtNLM"/>
    </source>
</evidence>
<organism evidence="3 4">
    <name type="scientific">Leucobacter weissii</name>
    <dbReference type="NCBI Taxonomy" id="1983706"/>
    <lineage>
        <taxon>Bacteria</taxon>
        <taxon>Bacillati</taxon>
        <taxon>Actinomycetota</taxon>
        <taxon>Actinomycetes</taxon>
        <taxon>Micrococcales</taxon>
        <taxon>Microbacteriaceae</taxon>
        <taxon>Leucobacter</taxon>
    </lineage>
</organism>
<reference evidence="3" key="1">
    <citation type="submission" date="2021-03" db="EMBL/GenBank/DDBJ databases">
        <title>Leucobacter chromiisoli sp. nov., isolated from chromium-containing soil of chemical plant.</title>
        <authorList>
            <person name="Xu Z."/>
        </authorList>
    </citation>
    <scope>NUCLEOTIDE SEQUENCE</scope>
    <source>
        <strain evidence="3">S27</strain>
    </source>
</reference>
<evidence type="ECO:0000313" key="3">
    <source>
        <dbReference type="EMBL" id="MBO1901847.1"/>
    </source>
</evidence>
<feature type="region of interest" description="Disordered" evidence="1">
    <location>
        <begin position="893"/>
        <end position="916"/>
    </location>
</feature>
<gene>
    <name evidence="3" type="ORF">J4H92_07760</name>
</gene>
<keyword evidence="2" id="KW-0472">Membrane</keyword>
<protein>
    <recommendedName>
        <fullName evidence="5">LPXTG cell wall anchor domain-containing protein</fullName>
    </recommendedName>
</protein>
<evidence type="ECO:0000313" key="4">
    <source>
        <dbReference type="Proteomes" id="UP000664382"/>
    </source>
</evidence>
<proteinExistence type="predicted"/>
<dbReference type="Proteomes" id="UP000664382">
    <property type="component" value="Unassembled WGS sequence"/>
</dbReference>
<keyword evidence="4" id="KW-1185">Reference proteome</keyword>
<keyword evidence="2" id="KW-0812">Transmembrane</keyword>
<evidence type="ECO:0000256" key="2">
    <source>
        <dbReference type="SAM" id="Phobius"/>
    </source>
</evidence>
<evidence type="ECO:0000256" key="1">
    <source>
        <dbReference type="SAM" id="MobiDB-lite"/>
    </source>
</evidence>
<keyword evidence="2" id="KW-1133">Transmembrane helix</keyword>
<feature type="transmembrane region" description="Helical" evidence="2">
    <location>
        <begin position="920"/>
        <end position="940"/>
    </location>
</feature>
<dbReference type="RefSeq" id="WP_208097615.1">
    <property type="nucleotide sequence ID" value="NZ_JAGDYM010000009.1"/>
</dbReference>
<dbReference type="EMBL" id="JAGDYM010000009">
    <property type="protein sequence ID" value="MBO1901847.1"/>
    <property type="molecule type" value="Genomic_DNA"/>
</dbReference>
<accession>A0A939MN42</accession>
<name>A0A939MN42_9MICO</name>